<sequence>MFSKPPLPESTLQSLVENDYSAVLVCNDKYVIKAICIDKSIPASTLQGIELKEWLPAELLSGEKLRAVVSLPDIRKERYFIASITRLPKDKSHLNVLVSLQPAPELNLNDQEATPSLLSIYKNMVLDKAPIFIYVLDYRTQLFVEGLEYFSELLGYSQEEFEAMPDGVYSTVHPDDLDIVKAQEKKLAESGDKEVVPADFRVQRRDGEWIWIQIHSTIYARDDEGNAIIEIGSIHQIQKDFETEHALRRKDKYYRTLVENSYDCILMYDQDMNVTYISPSVTRVTGYSEEDLVGKTLDTFIYEEDREEAAANLRYVAENPGALSVVERRINHKDGHVLWIESRLVNHLNDPDIQGVTVNFHVITERKQAERKIHNLANFDPLTQLPNRYLLRKRLLKGLADSVKNDSKLALMYIDLDRFKEINDTLGHSVGDALLQTVAKTIHKCLRSSDTLARVGGDEFTIVLPETSEKEARHIADRILQQFRTPFQADSHTVQTGASIGISIFPDHSKKAEDLFRFADIAMYSAKKERNQYQLYELKHSERENRRRSVEKKLKTAIANDHLRLYYQPRVDIKTGLIRSVEALCRWYDPDHGDISPSVFIPIAEESTLVHELSQQVTDLACKQIVAWRNMGIDTTVALNLSIKDLRNFNLLNQFSDTMRTYDIPGSALEVEITESAAMTDVVNTVKVLNQFKELGIKLSIDDFGKGYSSLAYLSQLPVDNLKIDMYFISQLSSQKQDRMTNVNIIRSIISLAQSLDMHTVGEGVETIQQMSILQSLGCDMGQGMLFCRPMSATAITDLLREGKVTFARR</sequence>
<dbReference type="KEGG" id="kpd:CW740_11940"/>
<dbReference type="SUPFAM" id="SSF141868">
    <property type="entry name" value="EAL domain-like"/>
    <property type="match status" value="1"/>
</dbReference>
<dbReference type="PROSITE" id="PS50113">
    <property type="entry name" value="PAC"/>
    <property type="match status" value="2"/>
</dbReference>
<dbReference type="OrthoDB" id="5777683at2"/>
<dbReference type="AlphaFoldDB" id="A0A2K9AQM2"/>
<dbReference type="PANTHER" id="PTHR44757:SF2">
    <property type="entry name" value="BIOFILM ARCHITECTURE MAINTENANCE PROTEIN MBAA"/>
    <property type="match status" value="1"/>
</dbReference>
<dbReference type="Pfam" id="PF00563">
    <property type="entry name" value="EAL"/>
    <property type="match status" value="1"/>
</dbReference>
<comment type="cofactor">
    <cofactor evidence="1">
        <name>Mg(2+)</name>
        <dbReference type="ChEBI" id="CHEBI:18420"/>
    </cofactor>
</comment>
<reference evidence="2 3" key="1">
    <citation type="submission" date="2017-12" db="EMBL/GenBank/DDBJ databases">
        <title>Kangiella profundi FT102 completed genome.</title>
        <authorList>
            <person name="Xu J."/>
            <person name="Wang J."/>
            <person name="Lu Y."/>
        </authorList>
    </citation>
    <scope>NUCLEOTIDE SEQUENCE [LARGE SCALE GENOMIC DNA]</scope>
    <source>
        <strain evidence="2 3">FT102</strain>
    </source>
</reference>
<dbReference type="PROSITE" id="PS50887">
    <property type="entry name" value="GGDEF"/>
    <property type="match status" value="1"/>
</dbReference>
<dbReference type="GO" id="GO:0003824">
    <property type="term" value="F:catalytic activity"/>
    <property type="evidence" value="ECO:0007669"/>
    <property type="project" value="UniProtKB-ARBA"/>
</dbReference>
<evidence type="ECO:0000313" key="2">
    <source>
        <dbReference type="EMBL" id="AUD79922.1"/>
    </source>
</evidence>
<dbReference type="InterPro" id="IPR000160">
    <property type="entry name" value="GGDEF_dom"/>
</dbReference>
<dbReference type="SUPFAM" id="SSF55785">
    <property type="entry name" value="PYP-like sensor domain (PAS domain)"/>
    <property type="match status" value="2"/>
</dbReference>
<dbReference type="InterPro" id="IPR029787">
    <property type="entry name" value="Nucleotide_cyclase"/>
</dbReference>
<dbReference type="CDD" id="cd00130">
    <property type="entry name" value="PAS"/>
    <property type="match status" value="2"/>
</dbReference>
<proteinExistence type="predicted"/>
<gene>
    <name evidence="2" type="ORF">CW740_11940</name>
</gene>
<dbReference type="SMART" id="SM00267">
    <property type="entry name" value="GGDEF"/>
    <property type="match status" value="1"/>
</dbReference>
<dbReference type="NCBIfam" id="TIGR00254">
    <property type="entry name" value="GGDEF"/>
    <property type="match status" value="1"/>
</dbReference>
<dbReference type="Gene3D" id="3.20.20.450">
    <property type="entry name" value="EAL domain"/>
    <property type="match status" value="1"/>
</dbReference>
<dbReference type="FunFam" id="3.30.70.270:FF:000001">
    <property type="entry name" value="Diguanylate cyclase domain protein"/>
    <property type="match status" value="1"/>
</dbReference>
<protein>
    <submittedName>
        <fullName evidence="2">Bifunctional diguanylate cyclase/phosphodiesterase</fullName>
    </submittedName>
</protein>
<dbReference type="CDD" id="cd01949">
    <property type="entry name" value="GGDEF"/>
    <property type="match status" value="1"/>
</dbReference>
<dbReference type="Proteomes" id="UP000232693">
    <property type="component" value="Chromosome"/>
</dbReference>
<evidence type="ECO:0000313" key="3">
    <source>
        <dbReference type="Proteomes" id="UP000232693"/>
    </source>
</evidence>
<dbReference type="InterPro" id="IPR000700">
    <property type="entry name" value="PAS-assoc_C"/>
</dbReference>
<dbReference type="Pfam" id="PF00990">
    <property type="entry name" value="GGDEF"/>
    <property type="match status" value="1"/>
</dbReference>
<dbReference type="EMBL" id="CP025120">
    <property type="protein sequence ID" value="AUD79922.1"/>
    <property type="molecule type" value="Genomic_DNA"/>
</dbReference>
<dbReference type="PROSITE" id="PS50112">
    <property type="entry name" value="PAS"/>
    <property type="match status" value="2"/>
</dbReference>
<evidence type="ECO:0000256" key="1">
    <source>
        <dbReference type="ARBA" id="ARBA00001946"/>
    </source>
</evidence>
<dbReference type="Gene3D" id="3.30.450.20">
    <property type="entry name" value="PAS domain"/>
    <property type="match status" value="2"/>
</dbReference>
<dbReference type="Gene3D" id="3.30.70.270">
    <property type="match status" value="1"/>
</dbReference>
<dbReference type="PANTHER" id="PTHR44757">
    <property type="entry name" value="DIGUANYLATE CYCLASE DGCP"/>
    <property type="match status" value="1"/>
</dbReference>
<dbReference type="SMART" id="SM00091">
    <property type="entry name" value="PAS"/>
    <property type="match status" value="2"/>
</dbReference>
<dbReference type="SUPFAM" id="SSF55073">
    <property type="entry name" value="Nucleotide cyclase"/>
    <property type="match status" value="1"/>
</dbReference>
<dbReference type="InterPro" id="IPR052155">
    <property type="entry name" value="Biofilm_reg_signaling"/>
</dbReference>
<dbReference type="RefSeq" id="WP_106647718.1">
    <property type="nucleotide sequence ID" value="NZ_BMGO01000001.1"/>
</dbReference>
<dbReference type="InterPro" id="IPR001633">
    <property type="entry name" value="EAL_dom"/>
</dbReference>
<dbReference type="InterPro" id="IPR035919">
    <property type="entry name" value="EAL_sf"/>
</dbReference>
<organism evidence="2 3">
    <name type="scientific">Kangiella profundi</name>
    <dbReference type="NCBI Taxonomy" id="1561924"/>
    <lineage>
        <taxon>Bacteria</taxon>
        <taxon>Pseudomonadati</taxon>
        <taxon>Pseudomonadota</taxon>
        <taxon>Gammaproteobacteria</taxon>
        <taxon>Kangiellales</taxon>
        <taxon>Kangiellaceae</taxon>
        <taxon>Kangiella</taxon>
    </lineage>
</organism>
<dbReference type="InterPro" id="IPR013655">
    <property type="entry name" value="PAS_fold_3"/>
</dbReference>
<dbReference type="PROSITE" id="PS50883">
    <property type="entry name" value="EAL"/>
    <property type="match status" value="1"/>
</dbReference>
<keyword evidence="3" id="KW-1185">Reference proteome</keyword>
<dbReference type="CDD" id="cd01948">
    <property type="entry name" value="EAL"/>
    <property type="match status" value="1"/>
</dbReference>
<dbReference type="InterPro" id="IPR000014">
    <property type="entry name" value="PAS"/>
</dbReference>
<dbReference type="InterPro" id="IPR043128">
    <property type="entry name" value="Rev_trsase/Diguanyl_cyclase"/>
</dbReference>
<dbReference type="InterPro" id="IPR001610">
    <property type="entry name" value="PAC"/>
</dbReference>
<dbReference type="NCBIfam" id="TIGR00229">
    <property type="entry name" value="sensory_box"/>
    <property type="match status" value="2"/>
</dbReference>
<accession>A0A2K9AQM2</accession>
<dbReference type="SMART" id="SM00052">
    <property type="entry name" value="EAL"/>
    <property type="match status" value="1"/>
</dbReference>
<name>A0A2K9AQM2_9GAMM</name>
<dbReference type="SMART" id="SM00086">
    <property type="entry name" value="PAC"/>
    <property type="match status" value="2"/>
</dbReference>
<dbReference type="InterPro" id="IPR035965">
    <property type="entry name" value="PAS-like_dom_sf"/>
</dbReference>
<dbReference type="Pfam" id="PF08447">
    <property type="entry name" value="PAS_3"/>
    <property type="match status" value="2"/>
</dbReference>